<evidence type="ECO:0000256" key="3">
    <source>
        <dbReference type="SAM" id="MobiDB-lite"/>
    </source>
</evidence>
<feature type="region of interest" description="Disordered" evidence="3">
    <location>
        <begin position="238"/>
        <end position="297"/>
    </location>
</feature>
<feature type="compositionally biased region" description="Pro residues" evidence="3">
    <location>
        <begin position="361"/>
        <end position="370"/>
    </location>
</feature>
<dbReference type="Ensembl" id="ENSHCOT00000026494.1">
    <property type="protein sequence ID" value="ENSHCOP00000011268.1"/>
    <property type="gene ID" value="ENSHCOG00000014047.1"/>
</dbReference>
<accession>A0A3Q2Y1C9</accession>
<dbReference type="InterPro" id="IPR005026">
    <property type="entry name" value="SAPAP"/>
</dbReference>
<dbReference type="OMA" id="PFDMPML"/>
<dbReference type="GO" id="GO:0007346">
    <property type="term" value="P:regulation of mitotic cell cycle"/>
    <property type="evidence" value="ECO:0007669"/>
    <property type="project" value="TreeGrafter"/>
</dbReference>
<evidence type="ECO:0000256" key="2">
    <source>
        <dbReference type="SAM" id="Coils"/>
    </source>
</evidence>
<feature type="region of interest" description="Disordered" evidence="3">
    <location>
        <begin position="584"/>
        <end position="662"/>
    </location>
</feature>
<dbReference type="AlphaFoldDB" id="A0A3Q2Y1C9"/>
<organism evidence="4 5">
    <name type="scientific">Hippocampus comes</name>
    <name type="common">Tiger tail seahorse</name>
    <dbReference type="NCBI Taxonomy" id="109280"/>
    <lineage>
        <taxon>Eukaryota</taxon>
        <taxon>Metazoa</taxon>
        <taxon>Chordata</taxon>
        <taxon>Craniata</taxon>
        <taxon>Vertebrata</taxon>
        <taxon>Euteleostomi</taxon>
        <taxon>Actinopterygii</taxon>
        <taxon>Neopterygii</taxon>
        <taxon>Teleostei</taxon>
        <taxon>Neoteleostei</taxon>
        <taxon>Acanthomorphata</taxon>
        <taxon>Syngnathiaria</taxon>
        <taxon>Syngnathiformes</taxon>
        <taxon>Syngnathoidei</taxon>
        <taxon>Syngnathidae</taxon>
        <taxon>Hippocampus</taxon>
    </lineage>
</organism>
<dbReference type="PANTHER" id="PTHR12353:SF1">
    <property type="entry name" value="DISKS LARGE-ASSOCIATED PROTEIN 5"/>
    <property type="match status" value="1"/>
</dbReference>
<feature type="compositionally biased region" description="Polar residues" evidence="3">
    <location>
        <begin position="140"/>
        <end position="154"/>
    </location>
</feature>
<dbReference type="GO" id="GO:0008017">
    <property type="term" value="F:microtubule binding"/>
    <property type="evidence" value="ECO:0007669"/>
    <property type="project" value="TreeGrafter"/>
</dbReference>
<evidence type="ECO:0000313" key="4">
    <source>
        <dbReference type="Ensembl" id="ENSHCOP00000011268.1"/>
    </source>
</evidence>
<feature type="compositionally biased region" description="Polar residues" evidence="3">
    <location>
        <begin position="242"/>
        <end position="253"/>
    </location>
</feature>
<name>A0A3Q2Y1C9_HIPCM</name>
<dbReference type="GO" id="GO:0031616">
    <property type="term" value="C:spindle pole centrosome"/>
    <property type="evidence" value="ECO:0007669"/>
    <property type="project" value="TreeGrafter"/>
</dbReference>
<feature type="compositionally biased region" description="Polar residues" evidence="3">
    <location>
        <begin position="627"/>
        <end position="637"/>
    </location>
</feature>
<dbReference type="GO" id="GO:0005737">
    <property type="term" value="C:cytoplasm"/>
    <property type="evidence" value="ECO:0007669"/>
    <property type="project" value="TreeGrafter"/>
</dbReference>
<comment type="similarity">
    <text evidence="1">Belongs to the SAPAP family.</text>
</comment>
<dbReference type="GO" id="GO:0023052">
    <property type="term" value="P:signaling"/>
    <property type="evidence" value="ECO:0007669"/>
    <property type="project" value="InterPro"/>
</dbReference>
<reference evidence="4" key="2">
    <citation type="submission" date="2025-09" db="UniProtKB">
        <authorList>
            <consortium name="Ensembl"/>
        </authorList>
    </citation>
    <scope>IDENTIFICATION</scope>
</reference>
<feature type="region of interest" description="Disordered" evidence="3">
    <location>
        <begin position="340"/>
        <end position="388"/>
    </location>
</feature>
<feature type="compositionally biased region" description="Basic and acidic residues" evidence="3">
    <location>
        <begin position="275"/>
        <end position="295"/>
    </location>
</feature>
<feature type="compositionally biased region" description="Low complexity" evidence="3">
    <location>
        <begin position="546"/>
        <end position="564"/>
    </location>
</feature>
<keyword evidence="5" id="KW-1185">Reference proteome</keyword>
<dbReference type="PANTHER" id="PTHR12353">
    <property type="entry name" value="DISKS LARGE-ASSOCIATED PROTEIN DAP SAP90/PSD-95-ASSOCIATED PROTEIN"/>
    <property type="match status" value="1"/>
</dbReference>
<reference evidence="4" key="1">
    <citation type="submission" date="2025-08" db="UniProtKB">
        <authorList>
            <consortium name="Ensembl"/>
        </authorList>
    </citation>
    <scope>IDENTIFICATION</scope>
</reference>
<protein>
    <submittedName>
        <fullName evidence="4">Discs, large (Drosophila) homolog-associated protein 5</fullName>
    </submittedName>
</protein>
<dbReference type="Pfam" id="PF03359">
    <property type="entry name" value="GKAP"/>
    <property type="match status" value="1"/>
</dbReference>
<dbReference type="Proteomes" id="UP000264820">
    <property type="component" value="Unplaced"/>
</dbReference>
<dbReference type="GO" id="GO:0007052">
    <property type="term" value="P:mitotic spindle organization"/>
    <property type="evidence" value="ECO:0007669"/>
    <property type="project" value="TreeGrafter"/>
</dbReference>
<keyword evidence="2" id="KW-0175">Coiled coil</keyword>
<dbReference type="GO" id="GO:0005634">
    <property type="term" value="C:nucleus"/>
    <property type="evidence" value="ECO:0007669"/>
    <property type="project" value="TreeGrafter"/>
</dbReference>
<evidence type="ECO:0000313" key="5">
    <source>
        <dbReference type="Proteomes" id="UP000264820"/>
    </source>
</evidence>
<feature type="region of interest" description="Disordered" evidence="3">
    <location>
        <begin position="494"/>
        <end position="568"/>
    </location>
</feature>
<dbReference type="GO" id="GO:0007059">
    <property type="term" value="P:chromosome segregation"/>
    <property type="evidence" value="ECO:0007669"/>
    <property type="project" value="TreeGrafter"/>
</dbReference>
<feature type="coiled-coil region" evidence="2">
    <location>
        <begin position="30"/>
        <end position="114"/>
    </location>
</feature>
<proteinExistence type="inferred from homology"/>
<evidence type="ECO:0000256" key="1">
    <source>
        <dbReference type="ARBA" id="ARBA00008839"/>
    </source>
</evidence>
<feature type="compositionally biased region" description="Low complexity" evidence="3">
    <location>
        <begin position="155"/>
        <end position="169"/>
    </location>
</feature>
<sequence length="756" mass="83126">MDCQFSYLRRRDSSVAMLRVKMSRRISQNQKENRGRAVDARRQLDNLTEQETNLDNSAVTNTPPMKDVTNVKEKSAKNKALEEKLKQLARWKERKALQKEKEKQERERKGVFKTGLYHPKDTVFSWPAVPAASKAKETKTNAAPSQISRVTRSMKQQQQQQLQKPLKTLRSNTAAKKDPPAPQTSTRAISVKAASVGTVGRGHSTRSANRTVTAPPAVQNQTKDTLPDQRITRRRAIVSPSPRASASQRNCTADDNPAEHPLVTQDNPAPEEEFEKLKLTTRSEEETAAVDKGRVEPPSFAPEGFVFQAPAGLEAFSFVPLTPRSADRFLAPMSASPYLTRSQAKLERERQAAPRRSSPRRSPPPPPPLPLTAGSPMPSGPLHPKHDVPYFRSQLANESDRLTSLCDQWQTRGEDESIPEEMRGRVRTTVGQARLLMKERFNQFSGLVDDCELRRGAKLTTCSDLEGFWDMVYFQVEDVHRKFDALKEAEARNWLEEPKPPSPRQKKTVKKPAPAPAKPTGSNAGARSGLAAVKAAMRAQKKAAEAAKAAGDATDGEPRPSSRGAPRRSDVVVFDGGFFCVESPAKTPGGVRRSSRLGAAAPPYASPLTNHSTPRRASRRSLALGQTVRSPAQSKGTRTPLCRPGHRSSRCSPEPLPATSLPFQRENADAPAPFSLLVDAALGGGQLEAAARAQSEHLTLQEDVLLTVTKEPSPLTPQPPQAETAEASLFLFTPNPKDRIRQSVCPSDLMYFTPPL</sequence>
<dbReference type="GeneTree" id="ENSGT00940000158652"/>
<dbReference type="GO" id="GO:0051642">
    <property type="term" value="P:centrosome localization"/>
    <property type="evidence" value="ECO:0007669"/>
    <property type="project" value="TreeGrafter"/>
</dbReference>
<dbReference type="GO" id="GO:0051382">
    <property type="term" value="P:kinetochore assembly"/>
    <property type="evidence" value="ECO:0007669"/>
    <property type="project" value="TreeGrafter"/>
</dbReference>
<feature type="region of interest" description="Disordered" evidence="3">
    <location>
        <begin position="132"/>
        <end position="186"/>
    </location>
</feature>